<dbReference type="Proteomes" id="UP001420932">
    <property type="component" value="Unassembled WGS sequence"/>
</dbReference>
<dbReference type="AlphaFoldDB" id="A0AAP0JZA8"/>
<evidence type="ECO:0000313" key="2">
    <source>
        <dbReference type="Proteomes" id="UP001420932"/>
    </source>
</evidence>
<name>A0AAP0JZA8_9MAGN</name>
<evidence type="ECO:0008006" key="3">
    <source>
        <dbReference type="Google" id="ProtNLM"/>
    </source>
</evidence>
<gene>
    <name evidence="1" type="ORF">Syun_011830</name>
</gene>
<reference evidence="1 2" key="1">
    <citation type="submission" date="2024-01" db="EMBL/GenBank/DDBJ databases">
        <title>Genome assemblies of Stephania.</title>
        <authorList>
            <person name="Yang L."/>
        </authorList>
    </citation>
    <scope>NUCLEOTIDE SEQUENCE [LARGE SCALE GENOMIC DNA]</scope>
    <source>
        <strain evidence="1">YNDBR</strain>
        <tissue evidence="1">Leaf</tissue>
    </source>
</reference>
<comment type="caution">
    <text evidence="1">The sequence shown here is derived from an EMBL/GenBank/DDBJ whole genome shotgun (WGS) entry which is preliminary data.</text>
</comment>
<dbReference type="SUPFAM" id="SSF53098">
    <property type="entry name" value="Ribonuclease H-like"/>
    <property type="match status" value="1"/>
</dbReference>
<accession>A0AAP0JZA8</accession>
<dbReference type="PANTHER" id="PTHR42648:SF18">
    <property type="entry name" value="RETROTRANSPOSON, UNCLASSIFIED-LIKE PROTEIN"/>
    <property type="match status" value="1"/>
</dbReference>
<dbReference type="GO" id="GO:0003676">
    <property type="term" value="F:nucleic acid binding"/>
    <property type="evidence" value="ECO:0007669"/>
    <property type="project" value="InterPro"/>
</dbReference>
<dbReference type="InterPro" id="IPR039537">
    <property type="entry name" value="Retrotran_Ty1/copia-like"/>
</dbReference>
<sequence>MRSCSTKDIRECIACQQRKQTRLPFKQATWRATEKLKLIHTDVSRPHISPSLNGSKYFLIFIDNYSRMCWIYFLKFKSEVAGVL</sequence>
<dbReference type="PANTHER" id="PTHR42648">
    <property type="entry name" value="TRANSPOSASE, PUTATIVE-RELATED"/>
    <property type="match status" value="1"/>
</dbReference>
<keyword evidence="2" id="KW-1185">Reference proteome</keyword>
<evidence type="ECO:0000313" key="1">
    <source>
        <dbReference type="EMBL" id="KAK9142430.1"/>
    </source>
</evidence>
<proteinExistence type="predicted"/>
<organism evidence="1 2">
    <name type="scientific">Stephania yunnanensis</name>
    <dbReference type="NCBI Taxonomy" id="152371"/>
    <lineage>
        <taxon>Eukaryota</taxon>
        <taxon>Viridiplantae</taxon>
        <taxon>Streptophyta</taxon>
        <taxon>Embryophyta</taxon>
        <taxon>Tracheophyta</taxon>
        <taxon>Spermatophyta</taxon>
        <taxon>Magnoliopsida</taxon>
        <taxon>Ranunculales</taxon>
        <taxon>Menispermaceae</taxon>
        <taxon>Menispermoideae</taxon>
        <taxon>Cissampelideae</taxon>
        <taxon>Stephania</taxon>
    </lineage>
</organism>
<dbReference type="InterPro" id="IPR012337">
    <property type="entry name" value="RNaseH-like_sf"/>
</dbReference>
<dbReference type="Gene3D" id="3.30.420.10">
    <property type="entry name" value="Ribonuclease H-like superfamily/Ribonuclease H"/>
    <property type="match status" value="1"/>
</dbReference>
<protein>
    <recommendedName>
        <fullName evidence="3">Integrase catalytic domain-containing protein</fullName>
    </recommendedName>
</protein>
<dbReference type="EMBL" id="JBBNAF010000005">
    <property type="protein sequence ID" value="KAK9142430.1"/>
    <property type="molecule type" value="Genomic_DNA"/>
</dbReference>
<dbReference type="InterPro" id="IPR036397">
    <property type="entry name" value="RNaseH_sf"/>
</dbReference>